<dbReference type="Pfam" id="PF08768">
    <property type="entry name" value="THAP4_heme-bd"/>
    <property type="match status" value="1"/>
</dbReference>
<protein>
    <recommendedName>
        <fullName evidence="1 2">Ferric nitrobindin-like protein</fullName>
    </recommendedName>
</protein>
<dbReference type="Gene3D" id="2.40.128.20">
    <property type="match status" value="1"/>
</dbReference>
<evidence type="ECO:0000256" key="1">
    <source>
        <dbReference type="ARBA" id="ARBA00026205"/>
    </source>
</evidence>
<evidence type="ECO:0000256" key="2">
    <source>
        <dbReference type="HAMAP-Rule" id="MF_01297"/>
    </source>
</evidence>
<dbReference type="InterPro" id="IPR012674">
    <property type="entry name" value="Calycin"/>
</dbReference>
<dbReference type="InterPro" id="IPR045165">
    <property type="entry name" value="Nitrobindin"/>
</dbReference>
<comment type="caution">
    <text evidence="5">The sequence shown here is derived from an EMBL/GenBank/DDBJ whole genome shotgun (WGS) entry which is preliminary data.</text>
</comment>
<gene>
    <name evidence="5" type="ORF">CFL01nite_18910</name>
</gene>
<dbReference type="AlphaFoldDB" id="A0AB73B907"/>
<feature type="region of interest" description="Disordered" evidence="3">
    <location>
        <begin position="1"/>
        <end position="55"/>
    </location>
</feature>
<name>A0AB73B907_CORFL</name>
<evidence type="ECO:0000256" key="3">
    <source>
        <dbReference type="SAM" id="MobiDB-lite"/>
    </source>
</evidence>
<comment type="caution">
    <text evidence="2">Lacks the conserved His residue that binds heme iron in the nitrobindin family.</text>
</comment>
<comment type="caution">
    <text evidence="2">Lacks conserved residue(s) required for the propagation of feature annotation.</text>
</comment>
<feature type="binding site" evidence="2">
    <location>
        <position position="206"/>
    </location>
    <ligand>
        <name>heme b</name>
        <dbReference type="ChEBI" id="CHEBI:60344"/>
    </ligand>
</feature>
<dbReference type="SUPFAM" id="SSF50814">
    <property type="entry name" value="Lipocalins"/>
    <property type="match status" value="1"/>
</dbReference>
<evidence type="ECO:0000259" key="4">
    <source>
        <dbReference type="Pfam" id="PF08768"/>
    </source>
</evidence>
<dbReference type="PANTHER" id="PTHR15854">
    <property type="entry name" value="THAP4 PROTEIN"/>
    <property type="match status" value="1"/>
</dbReference>
<accession>A0AB73B907</accession>
<dbReference type="Proteomes" id="UP000315353">
    <property type="component" value="Unassembled WGS sequence"/>
</dbReference>
<dbReference type="EMBL" id="BJNB01000033">
    <property type="protein sequence ID" value="GEB98396.1"/>
    <property type="molecule type" value="Genomic_DNA"/>
</dbReference>
<evidence type="ECO:0000313" key="6">
    <source>
        <dbReference type="Proteomes" id="UP000315353"/>
    </source>
</evidence>
<feature type="short sequence motif" description="GXWXGXG" evidence="2">
    <location>
        <begin position="101"/>
        <end position="107"/>
    </location>
</feature>
<dbReference type="InterPro" id="IPR014878">
    <property type="entry name" value="THAP4-like_heme-bd"/>
</dbReference>
<feature type="domain" description="THAP4-like heme-binding" evidence="4">
    <location>
        <begin position="93"/>
        <end position="245"/>
    </location>
</feature>
<comment type="similarity">
    <text evidence="2">Belongs to the nitrobindin family.</text>
</comment>
<feature type="compositionally biased region" description="Low complexity" evidence="3">
    <location>
        <begin position="22"/>
        <end position="42"/>
    </location>
</feature>
<dbReference type="InterPro" id="IPR022939">
    <property type="entry name" value="Nb(III)_bact/plant"/>
</dbReference>
<sequence length="248" mass="27034">MVISTKTRLGWGAMSENNNENTSAQTPASSEPAPAAQQPQGEAKIDGNEAVNRAAEAWKDAASRNLPPLDLGEVPVPDDTANLRQGPSLHDGLLGLLPLVGVWQGEGQAHNTDGEQYAFGQQLVIAHDGENYLTFSSRTWRIDAEGKATGPDVRETGFWRISPKDEIEMTYTSSNGVVEIFYGEPFNERAWQLESASTMVTETGPKNLGPGKRMYGLMPNNNLGWVDERLVEGEMRPYMSAELTRVAG</sequence>
<proteinExistence type="inferred from homology"/>
<evidence type="ECO:0000313" key="5">
    <source>
        <dbReference type="EMBL" id="GEB98396.1"/>
    </source>
</evidence>
<dbReference type="PANTHER" id="PTHR15854:SF4">
    <property type="entry name" value="PEROXYNITRITE ISOMERASE THAP4"/>
    <property type="match status" value="1"/>
</dbReference>
<dbReference type="HAMAP" id="MF_01297">
    <property type="entry name" value="nitrobindin"/>
    <property type="match status" value="1"/>
</dbReference>
<reference evidence="5 6" key="1">
    <citation type="submission" date="2019-06" db="EMBL/GenBank/DDBJ databases">
        <title>Whole genome shotgun sequence of Corynebacterium flavescens NBRC 14136.</title>
        <authorList>
            <person name="Hosoyama A."/>
            <person name="Uohara A."/>
            <person name="Ohji S."/>
            <person name="Ichikawa N."/>
        </authorList>
    </citation>
    <scope>NUCLEOTIDE SEQUENCE [LARGE SCALE GENOMIC DNA]</scope>
    <source>
        <strain evidence="5 6">NBRC 14136</strain>
    </source>
</reference>
<organism evidence="5 6">
    <name type="scientific">Corynebacterium flavescens</name>
    <dbReference type="NCBI Taxonomy" id="28028"/>
    <lineage>
        <taxon>Bacteria</taxon>
        <taxon>Bacillati</taxon>
        <taxon>Actinomycetota</taxon>
        <taxon>Actinomycetes</taxon>
        <taxon>Mycobacteriales</taxon>
        <taxon>Corynebacteriaceae</taxon>
        <taxon>Corynebacterium</taxon>
    </lineage>
</organism>
<dbReference type="CDD" id="cd07828">
    <property type="entry name" value="lipocalin_heme-bd-THAP4-like"/>
    <property type="match status" value="1"/>
</dbReference>